<dbReference type="InterPro" id="IPR006116">
    <property type="entry name" value="NT_2-5OAS_ClassI-CCAase"/>
</dbReference>
<accession>A0A7G6TXA6</accession>
<dbReference type="RefSeq" id="WP_184517040.1">
    <property type="nucleotide sequence ID" value="NZ_CP050292.1"/>
</dbReference>
<dbReference type="EMBL" id="CP050292">
    <property type="protein sequence ID" value="QND71388.1"/>
    <property type="molecule type" value="Genomic_DNA"/>
</dbReference>
<gene>
    <name evidence="3" type="ORF">HB776_09160</name>
</gene>
<dbReference type="Pfam" id="PF18144">
    <property type="entry name" value="SMODS"/>
    <property type="match status" value="1"/>
</dbReference>
<reference evidence="4" key="1">
    <citation type="journal article" date="2020" name="Mol. Plant Microbe">
        <title>Rhizobial microsymbionts of the narrowly endemic Oxytropis species growing in Kamchatka are characterized by significant genetic diversity and possess a set of genes that are associated with T3SS and T6SS secretion systems and can affect the development of symbiosis.</title>
        <authorList>
            <person name="Safronova V."/>
            <person name="Guro P."/>
            <person name="Sazanova A."/>
            <person name="Kuznetsova I."/>
            <person name="Belimov A."/>
            <person name="Yakubov V."/>
            <person name="Chirak E."/>
            <person name="Afonin A."/>
            <person name="Gogolev Y."/>
            <person name="Andronov E."/>
            <person name="Tikhonovich I."/>
        </authorList>
    </citation>
    <scope>NUCLEOTIDE SEQUENCE [LARGE SCALE GENOMIC DNA]</scope>
    <source>
        <strain evidence="4">581</strain>
    </source>
</reference>
<evidence type="ECO:0000256" key="2">
    <source>
        <dbReference type="SAM" id="MobiDB-lite"/>
    </source>
</evidence>
<proteinExistence type="predicted"/>
<dbReference type="GO" id="GO:0051607">
    <property type="term" value="P:defense response to virus"/>
    <property type="evidence" value="ECO:0007669"/>
    <property type="project" value="UniProtKB-KW"/>
</dbReference>
<name>A0A7G6TXA6_9BRAD</name>
<dbReference type="AlphaFoldDB" id="A0A7G6TXA6"/>
<evidence type="ECO:0000313" key="4">
    <source>
        <dbReference type="Proteomes" id="UP000515291"/>
    </source>
</evidence>
<keyword evidence="3" id="KW-0808">Transferase</keyword>
<protein>
    <submittedName>
        <fullName evidence="3">Nucleotidyltransferase</fullName>
    </submittedName>
</protein>
<feature type="region of interest" description="Disordered" evidence="2">
    <location>
        <begin position="398"/>
        <end position="425"/>
    </location>
</feature>
<keyword evidence="1" id="KW-0051">Antiviral defense</keyword>
<dbReference type="KEGG" id="trb:HB776_09160"/>
<evidence type="ECO:0000256" key="1">
    <source>
        <dbReference type="ARBA" id="ARBA00023118"/>
    </source>
</evidence>
<dbReference type="CDD" id="cd05400">
    <property type="entry name" value="NT_2-5OAS_ClassI-CCAase"/>
    <property type="match status" value="1"/>
</dbReference>
<sequence length="425" mass="47734">MNYSDRYLRQIASYPIVDVLLADVAIRIQLSPTDYQLAVDHYHAINEWLERQDSPLAGAVRDFYPQGGFAIGATVARHSTDDEFDIDVMADIAYRTDVDPEDAQAILHDAIRGERGSRYYLKTDRKTRCSTVNYDGMHLDVTPTVRLAGTIEKTGLIFHSKPDEPWAKKSLFANPHGFAQWFLTRTPPDQDFGTFFERRSLDYDRERAILSKRADAAPVPEQCPAYQKSRAVIALQLIKRWRNLAYDKRHGARRLPPSVLLAFYVATHANQTKSLAEDLSFQVESMLAIVGEAQDRGQRVSARNPMCNDDILTDRWPADLSDQAVFIRELTDFAVKLRRLRGEIALSEMQQILEDLFGEKPARSAVKDHVKRVGQDVGSTGSRFTPGKASIPAAIAGGVAAPSSVRSAPPHKFFGDHPDDVPKRR</sequence>
<feature type="compositionally biased region" description="Basic and acidic residues" evidence="2">
    <location>
        <begin position="413"/>
        <end position="425"/>
    </location>
</feature>
<dbReference type="Proteomes" id="UP000515291">
    <property type="component" value="Chromosome"/>
</dbReference>
<organism evidence="3 4">
    <name type="scientific">Tardiphaga robiniae</name>
    <dbReference type="NCBI Taxonomy" id="943830"/>
    <lineage>
        <taxon>Bacteria</taxon>
        <taxon>Pseudomonadati</taxon>
        <taxon>Pseudomonadota</taxon>
        <taxon>Alphaproteobacteria</taxon>
        <taxon>Hyphomicrobiales</taxon>
        <taxon>Nitrobacteraceae</taxon>
        <taxon>Tardiphaga</taxon>
    </lineage>
</organism>
<evidence type="ECO:0000313" key="3">
    <source>
        <dbReference type="EMBL" id="QND71388.1"/>
    </source>
</evidence>
<dbReference type="GO" id="GO:0016779">
    <property type="term" value="F:nucleotidyltransferase activity"/>
    <property type="evidence" value="ECO:0007669"/>
    <property type="project" value="InterPro"/>
</dbReference>